<reference evidence="2" key="1">
    <citation type="submission" date="2016-10" db="EMBL/GenBank/DDBJ databases">
        <authorList>
            <person name="Varghese N."/>
            <person name="Submissions S."/>
        </authorList>
    </citation>
    <scope>NUCLEOTIDE SEQUENCE [LARGE SCALE GENOMIC DNA]</scope>
    <source>
        <strain evidence="2">DSM 24450</strain>
    </source>
</reference>
<proteinExistence type="predicted"/>
<dbReference type="STRING" id="593133.SAMN04488006_1697"/>
<organism evidence="1 2">
    <name type="scientific">Lutibacter maritimus</name>
    <dbReference type="NCBI Taxonomy" id="593133"/>
    <lineage>
        <taxon>Bacteria</taxon>
        <taxon>Pseudomonadati</taxon>
        <taxon>Bacteroidota</taxon>
        <taxon>Flavobacteriia</taxon>
        <taxon>Flavobacteriales</taxon>
        <taxon>Flavobacteriaceae</taxon>
        <taxon>Lutibacter</taxon>
    </lineage>
</organism>
<dbReference type="PROSITE" id="PS51257">
    <property type="entry name" value="PROKAR_LIPOPROTEIN"/>
    <property type="match status" value="1"/>
</dbReference>
<keyword evidence="2" id="KW-1185">Reference proteome</keyword>
<sequence length="605" mass="64999">MKKFIYLIMGLGLLITGCNPMDDIHSDIDSQENPVVGDAIITLTDEDYDALDLSYGSFSSLDDAKNMLPDYLANLYPVWGKGSSVLVNYKLYLGNAFKVSSYSLKQADYTLSGSNLLGFKFDANPANYLGGIINSNISNPKEGDIAVAQYYQFTGDAYSITPMVSLEENFNYGATAGDLLTASAGAWASHSGTANQLQYTTSNLSMTNYPSSNVGGSIEISSAGSEDVNSALPATISTGTVYYSALVNLSSVGSGTYFMHFMDDSFGYAARVGAKDDGSGKISFGIGASSTPSDYSTTSYELNTTYLIVASYNTVNGTANLYVLDAAVTSEPATPVVSNVGNPGLTVQKIAVRQGGGGPSATIDGIRVANTWSAIMSNAVLPDVIIGDKEAKESVYTYSGGAWAVPSNVYVLTTDDYNSMGTASGQPGRYDNFDSSMGTDNYITKFLSIKYPYAKDGDELKVIYKYYSGGAQTRGNLYTVVDGQWTAYQSTQETSLQFAHDGVTWVPDNTIKYEFLKTDYDYIVATFENTDGYANAVGNLKSYGNISTFNWTVPQIDAAINAVLMHNYPGMEEGQKFSVTIYVYDGTSHNSTINYILQGGTYIRS</sequence>
<dbReference type="RefSeq" id="WP_090224810.1">
    <property type="nucleotide sequence ID" value="NZ_FOZP01000003.1"/>
</dbReference>
<dbReference type="AlphaFoldDB" id="A0A1I6QAS4"/>
<name>A0A1I6QAS4_9FLAO</name>
<dbReference type="EMBL" id="FOZP01000003">
    <property type="protein sequence ID" value="SFS49502.1"/>
    <property type="molecule type" value="Genomic_DNA"/>
</dbReference>
<dbReference type="Proteomes" id="UP000199312">
    <property type="component" value="Unassembled WGS sequence"/>
</dbReference>
<accession>A0A1I6QAS4</accession>
<protein>
    <recommendedName>
        <fullName evidence="3">DUF5017 domain-containing protein</fullName>
    </recommendedName>
</protein>
<dbReference type="OrthoDB" id="1013052at2"/>
<evidence type="ECO:0008006" key="3">
    <source>
        <dbReference type="Google" id="ProtNLM"/>
    </source>
</evidence>
<gene>
    <name evidence="1" type="ORF">SAMN04488006_1697</name>
</gene>
<evidence type="ECO:0000313" key="1">
    <source>
        <dbReference type="EMBL" id="SFS49502.1"/>
    </source>
</evidence>
<evidence type="ECO:0000313" key="2">
    <source>
        <dbReference type="Proteomes" id="UP000199312"/>
    </source>
</evidence>